<organism evidence="2 3">
    <name type="scientific">Solanum commersonii</name>
    <name type="common">Commerson's wild potato</name>
    <name type="synonym">Commerson's nightshade</name>
    <dbReference type="NCBI Taxonomy" id="4109"/>
    <lineage>
        <taxon>Eukaryota</taxon>
        <taxon>Viridiplantae</taxon>
        <taxon>Streptophyta</taxon>
        <taxon>Embryophyta</taxon>
        <taxon>Tracheophyta</taxon>
        <taxon>Spermatophyta</taxon>
        <taxon>Magnoliopsida</taxon>
        <taxon>eudicotyledons</taxon>
        <taxon>Gunneridae</taxon>
        <taxon>Pentapetalae</taxon>
        <taxon>asterids</taxon>
        <taxon>lamiids</taxon>
        <taxon>Solanales</taxon>
        <taxon>Solanaceae</taxon>
        <taxon>Solanoideae</taxon>
        <taxon>Solaneae</taxon>
        <taxon>Solanum</taxon>
    </lineage>
</organism>
<evidence type="ECO:0000313" key="2">
    <source>
        <dbReference type="EMBL" id="KAG5606093.1"/>
    </source>
</evidence>
<feature type="compositionally biased region" description="Basic and acidic residues" evidence="1">
    <location>
        <begin position="168"/>
        <end position="178"/>
    </location>
</feature>
<feature type="compositionally biased region" description="Basic and acidic residues" evidence="1">
    <location>
        <begin position="213"/>
        <end position="228"/>
    </location>
</feature>
<proteinExistence type="predicted"/>
<dbReference type="EMBL" id="JACXVP010000005">
    <property type="protein sequence ID" value="KAG5606093.1"/>
    <property type="molecule type" value="Genomic_DNA"/>
</dbReference>
<protein>
    <submittedName>
        <fullName evidence="2">Uncharacterized protein</fullName>
    </submittedName>
</protein>
<name>A0A9J5Z1N5_SOLCO</name>
<feature type="compositionally biased region" description="Low complexity" evidence="1">
    <location>
        <begin position="119"/>
        <end position="136"/>
    </location>
</feature>
<dbReference type="Proteomes" id="UP000824120">
    <property type="component" value="Chromosome 5"/>
</dbReference>
<evidence type="ECO:0000313" key="3">
    <source>
        <dbReference type="Proteomes" id="UP000824120"/>
    </source>
</evidence>
<feature type="compositionally biased region" description="Low complexity" evidence="1">
    <location>
        <begin position="144"/>
        <end position="156"/>
    </location>
</feature>
<feature type="compositionally biased region" description="Polar residues" evidence="1">
    <location>
        <begin position="24"/>
        <end position="45"/>
    </location>
</feature>
<comment type="caution">
    <text evidence="2">The sequence shown here is derived from an EMBL/GenBank/DDBJ whole genome shotgun (WGS) entry which is preliminary data.</text>
</comment>
<feature type="compositionally biased region" description="Polar residues" evidence="1">
    <location>
        <begin position="57"/>
        <end position="74"/>
    </location>
</feature>
<sequence>MNPQNELQELTCRIEEQQQETFFQDHTGPNGQTQDHNAIKQQQQAMEFPQVAMRKPQGQNDQQGKTRSTNLDVIDVENSSHFSFGVKLMDTIPSSVGHPRQGITPKYTNELCQDYVQEQQQTNTTPPSTNPSVESSQAGKSPHSNSSKNVVNLSSSDAHVNDNGQRNILREEQDKGKGGTETQQQGNQHLNSERGKNISQSSNQEGNVAPNNYHKDFPKLSSNFDRHTSSNQQTQQMNQPSHSKELNNPNENQNIKQIQSLEPAPYIVVQTLAARLKQIHATQTSSIKLVPPRHTTKQG</sequence>
<feature type="region of interest" description="Disordered" evidence="1">
    <location>
        <begin position="119"/>
        <end position="250"/>
    </location>
</feature>
<feature type="compositionally biased region" description="Polar residues" evidence="1">
    <location>
        <begin position="197"/>
        <end position="210"/>
    </location>
</feature>
<reference evidence="2 3" key="1">
    <citation type="submission" date="2020-09" db="EMBL/GenBank/DDBJ databases">
        <title>De no assembly of potato wild relative species, Solanum commersonii.</title>
        <authorList>
            <person name="Cho K."/>
        </authorList>
    </citation>
    <scope>NUCLEOTIDE SEQUENCE [LARGE SCALE GENOMIC DNA]</scope>
    <source>
        <strain evidence="2">LZ3.2</strain>
        <tissue evidence="2">Leaf</tissue>
    </source>
</reference>
<feature type="compositionally biased region" description="Low complexity" evidence="1">
    <location>
        <begin position="229"/>
        <end position="239"/>
    </location>
</feature>
<gene>
    <name evidence="2" type="ORF">H5410_027585</name>
</gene>
<accession>A0A9J5Z1N5</accession>
<evidence type="ECO:0000256" key="1">
    <source>
        <dbReference type="SAM" id="MobiDB-lite"/>
    </source>
</evidence>
<dbReference type="AlphaFoldDB" id="A0A9J5Z1N5"/>
<keyword evidence="3" id="KW-1185">Reference proteome</keyword>
<feature type="region of interest" description="Disordered" evidence="1">
    <location>
        <begin position="24"/>
        <end position="74"/>
    </location>
</feature>